<evidence type="ECO:0000313" key="2">
    <source>
        <dbReference type="EMBL" id="MFC3760488.1"/>
    </source>
</evidence>
<keyword evidence="2" id="KW-0808">Transferase</keyword>
<name>A0ABV7Y6Y2_9ACTN</name>
<dbReference type="InterPro" id="IPR043129">
    <property type="entry name" value="ATPase_NBD"/>
</dbReference>
<dbReference type="EMBL" id="JBHRZH010000005">
    <property type="protein sequence ID" value="MFC3760488.1"/>
    <property type="molecule type" value="Genomic_DNA"/>
</dbReference>
<comment type="caution">
    <text evidence="2">The sequence shown here is derived from an EMBL/GenBank/DDBJ whole genome shotgun (WGS) entry which is preliminary data.</text>
</comment>
<accession>A0ABV7Y6Y2</accession>
<dbReference type="Gene3D" id="3.30.420.40">
    <property type="match status" value="2"/>
</dbReference>
<dbReference type="RefSeq" id="WP_205122469.1">
    <property type="nucleotide sequence ID" value="NZ_JAFBCM010000001.1"/>
</dbReference>
<keyword evidence="2" id="KW-0418">Kinase</keyword>
<sequence>MDRGYVIGIDSGGSHTRVACVDLEGTVRGTGRGPGGSPNHNVDARRHVRDAIHQAMEAANVKPPQVVAMVSGMAGFDQEDDLKWAAGFLDLDGLGCRAHVVNDAMVAQAGAFAGEPGIVAIAGTGSMILAVAEDGEVIRNDRYRHYAGGARHLVFDLMARILIDEDTAADAVLVEEICRYWGVSDKPGLRAKARELEAADYNEAKRFYGRMAPLVTAAADSAPVAGAACDRLAHFTCVGIRLLAAHFPSPTVRVALLGGLARSPAFAGRVSVELAGVAPAGRFHVTDPALPPVAGAALLALQRAGVVVDGPVIERLAAGTSHLTT</sequence>
<dbReference type="PANTHER" id="PTHR43190">
    <property type="entry name" value="N-ACETYL-D-GLUCOSAMINE KINASE"/>
    <property type="match status" value="1"/>
</dbReference>
<dbReference type="SUPFAM" id="SSF53067">
    <property type="entry name" value="Actin-like ATPase domain"/>
    <property type="match status" value="1"/>
</dbReference>
<organism evidence="2 3">
    <name type="scientific">Tenggerimyces flavus</name>
    <dbReference type="NCBI Taxonomy" id="1708749"/>
    <lineage>
        <taxon>Bacteria</taxon>
        <taxon>Bacillati</taxon>
        <taxon>Actinomycetota</taxon>
        <taxon>Actinomycetes</taxon>
        <taxon>Propionibacteriales</taxon>
        <taxon>Nocardioidaceae</taxon>
        <taxon>Tenggerimyces</taxon>
    </lineage>
</organism>
<keyword evidence="3" id="KW-1185">Reference proteome</keyword>
<proteinExistence type="predicted"/>
<dbReference type="PANTHER" id="PTHR43190:SF3">
    <property type="entry name" value="N-ACETYL-D-GLUCOSAMINE KINASE"/>
    <property type="match status" value="1"/>
</dbReference>
<dbReference type="Proteomes" id="UP001595699">
    <property type="component" value="Unassembled WGS sequence"/>
</dbReference>
<dbReference type="Pfam" id="PF01869">
    <property type="entry name" value="BcrAD_BadFG"/>
    <property type="match status" value="1"/>
</dbReference>
<evidence type="ECO:0000313" key="3">
    <source>
        <dbReference type="Proteomes" id="UP001595699"/>
    </source>
</evidence>
<feature type="domain" description="ATPase BadF/BadG/BcrA/BcrD type" evidence="1">
    <location>
        <begin position="7"/>
        <end position="139"/>
    </location>
</feature>
<reference evidence="3" key="1">
    <citation type="journal article" date="2019" name="Int. J. Syst. Evol. Microbiol.">
        <title>The Global Catalogue of Microorganisms (GCM) 10K type strain sequencing project: providing services to taxonomists for standard genome sequencing and annotation.</title>
        <authorList>
            <consortium name="The Broad Institute Genomics Platform"/>
            <consortium name="The Broad Institute Genome Sequencing Center for Infectious Disease"/>
            <person name="Wu L."/>
            <person name="Ma J."/>
        </authorList>
    </citation>
    <scope>NUCLEOTIDE SEQUENCE [LARGE SCALE GENOMIC DNA]</scope>
    <source>
        <strain evidence="3">CGMCC 4.7241</strain>
    </source>
</reference>
<gene>
    <name evidence="2" type="ORF">ACFOUW_06540</name>
</gene>
<dbReference type="InterPro" id="IPR002731">
    <property type="entry name" value="ATPase_BadF"/>
</dbReference>
<evidence type="ECO:0000259" key="1">
    <source>
        <dbReference type="Pfam" id="PF01869"/>
    </source>
</evidence>
<dbReference type="GO" id="GO:0016301">
    <property type="term" value="F:kinase activity"/>
    <property type="evidence" value="ECO:0007669"/>
    <property type="project" value="UniProtKB-KW"/>
</dbReference>
<protein>
    <submittedName>
        <fullName evidence="2">N-acetylglucosamine kinase</fullName>
    </submittedName>
</protein>
<dbReference type="InterPro" id="IPR052519">
    <property type="entry name" value="Euk-type_GlcNAc_Kinase"/>
</dbReference>